<name>A0A9N9UEY9_9HYPO</name>
<protein>
    <submittedName>
        <fullName evidence="1">Uncharacterized protein</fullName>
    </submittedName>
</protein>
<proteinExistence type="predicted"/>
<gene>
    <name evidence="1" type="ORF">CBYS24578_00012757</name>
</gene>
<evidence type="ECO:0000313" key="1">
    <source>
        <dbReference type="EMBL" id="CAG9986480.1"/>
    </source>
</evidence>
<dbReference type="AlphaFoldDB" id="A0A9N9UEY9"/>
<dbReference type="OrthoDB" id="2104739at2759"/>
<evidence type="ECO:0000313" key="2">
    <source>
        <dbReference type="Proteomes" id="UP000754883"/>
    </source>
</evidence>
<dbReference type="Proteomes" id="UP000754883">
    <property type="component" value="Unassembled WGS sequence"/>
</dbReference>
<accession>A0A9N9UEY9</accession>
<dbReference type="EMBL" id="CABFNO020001404">
    <property type="protein sequence ID" value="CAG9986480.1"/>
    <property type="molecule type" value="Genomic_DNA"/>
</dbReference>
<organism evidence="1 2">
    <name type="scientific">Clonostachys byssicola</name>
    <dbReference type="NCBI Taxonomy" id="160290"/>
    <lineage>
        <taxon>Eukaryota</taxon>
        <taxon>Fungi</taxon>
        <taxon>Dikarya</taxon>
        <taxon>Ascomycota</taxon>
        <taxon>Pezizomycotina</taxon>
        <taxon>Sordariomycetes</taxon>
        <taxon>Hypocreomycetidae</taxon>
        <taxon>Hypocreales</taxon>
        <taxon>Bionectriaceae</taxon>
        <taxon>Clonostachys</taxon>
    </lineage>
</organism>
<keyword evidence="2" id="KW-1185">Reference proteome</keyword>
<comment type="caution">
    <text evidence="1">The sequence shown here is derived from an EMBL/GenBank/DDBJ whole genome shotgun (WGS) entry which is preliminary data.</text>
</comment>
<reference evidence="1" key="1">
    <citation type="submission" date="2021-10" db="EMBL/GenBank/DDBJ databases">
        <authorList>
            <person name="Piombo E."/>
        </authorList>
    </citation>
    <scope>NUCLEOTIDE SEQUENCE</scope>
</reference>
<sequence>MDNHVTFKGSYPIADFSSLEGVEPILGTDQRTDAKRRLYHIVEHFEAASSRRSNGDYSCPRLVHPIYDYALSEESRDNFLQAFSRAMALSIDGSEEDGVQGGDAEAVVGTTDRLAALRGACLIRDRHRCVISRKFDLGEADKRMERDGDDARDDDGV</sequence>